<dbReference type="EMBL" id="AUWU02000005">
    <property type="protein sequence ID" value="KAH0573041.1"/>
    <property type="molecule type" value="Genomic_DNA"/>
</dbReference>
<proteinExistence type="predicted"/>
<dbReference type="GeneID" id="94299182"/>
<organism evidence="1 2">
    <name type="scientific">Spironucleus salmonicida</name>
    <dbReference type="NCBI Taxonomy" id="348837"/>
    <lineage>
        <taxon>Eukaryota</taxon>
        <taxon>Metamonada</taxon>
        <taxon>Diplomonadida</taxon>
        <taxon>Hexamitidae</taxon>
        <taxon>Hexamitinae</taxon>
        <taxon>Spironucleus</taxon>
    </lineage>
</organism>
<dbReference type="KEGG" id="ssao:94299182"/>
<sequence length="198" mass="22950">MNASEITILLLASQFSCCRQSNATKYIVQAYFVQNPQNSPVFHTQLKFALRSLIDSNFYAQTQIYQQSKPRIPTNAILRYLAMNKIDSITNYSYCSNINQMPQQRTQLFTARNPQQFRITFLITTPETKTEFCTIDYITQNQLIFHSQTVFFSIFFALAPETKLESPNSVNFRPSETNFPDCKTRNQVPKSKHVQNAM</sequence>
<dbReference type="AlphaFoldDB" id="A0A9P8LRP4"/>
<protein>
    <submittedName>
        <fullName evidence="1">Uncharacterized protein</fullName>
    </submittedName>
</protein>
<dbReference type="RefSeq" id="XP_067763814.1">
    <property type="nucleotide sequence ID" value="XM_067908993.1"/>
</dbReference>
<name>A0A9P8LRP4_9EUKA</name>
<accession>A0A9P8LRP4</accession>
<evidence type="ECO:0000313" key="1">
    <source>
        <dbReference type="EMBL" id="KAH0573041.1"/>
    </source>
</evidence>
<evidence type="ECO:0000313" key="2">
    <source>
        <dbReference type="Proteomes" id="UP000018208"/>
    </source>
</evidence>
<reference evidence="1 2" key="1">
    <citation type="journal article" date="2014" name="PLoS Genet.">
        <title>The Genome of Spironucleus salmonicida Highlights a Fish Pathogen Adapted to Fluctuating Environments.</title>
        <authorList>
            <person name="Xu F."/>
            <person name="Jerlstrom-Hultqvist J."/>
            <person name="Einarsson E."/>
            <person name="Astvaldsson A."/>
            <person name="Svard S.G."/>
            <person name="Andersson J.O."/>
        </authorList>
    </citation>
    <scope>NUCLEOTIDE SEQUENCE [LARGE SCALE GENOMIC DNA]</scope>
    <source>
        <strain evidence="1 2">ATCC 50377</strain>
    </source>
</reference>
<keyword evidence="2" id="KW-1185">Reference proteome</keyword>
<gene>
    <name evidence="1" type="ORF">SS50377_25159</name>
</gene>
<dbReference type="Proteomes" id="UP000018208">
    <property type="component" value="Unassembled WGS sequence"/>
</dbReference>
<comment type="caution">
    <text evidence="1">The sequence shown here is derived from an EMBL/GenBank/DDBJ whole genome shotgun (WGS) entry which is preliminary data.</text>
</comment>